<dbReference type="OrthoDB" id="6224370at2"/>
<evidence type="ECO:0000313" key="4">
    <source>
        <dbReference type="Proteomes" id="UP000009282"/>
    </source>
</evidence>
<protein>
    <recommendedName>
        <fullName evidence="2">Toxin co-regulated pilus biosynthesis protein Q C-terminal domain-containing protein</fullName>
    </recommendedName>
</protein>
<dbReference type="InterPro" id="IPR018927">
    <property type="entry name" value="Pilus_synth_Q_C"/>
</dbReference>
<sequence length="204" mass="22812">MADKKVSAFWIKHLVLAFIVLAGALIVLMYVPEDTGESGAGGADSKENISDNLARFYEEFRLSSKDPIQEQYGDYVIALEAPEASQTEQLIAISTVNSPPEENWQGQYKYRSFAQGTTIRTEAMKYAEQEGMQLIWDLNQDFIIRQRFLSENSLVATLDEIAGAIDANFIPQVNVYFCNKKRAIVIAENAGTYVTDNCKKAGFD</sequence>
<keyword evidence="4" id="KW-1185">Reference proteome</keyword>
<feature type="transmembrane region" description="Helical" evidence="1">
    <location>
        <begin position="9"/>
        <end position="31"/>
    </location>
</feature>
<dbReference type="EMBL" id="CP003060">
    <property type="protein sequence ID" value="AEP30674.1"/>
    <property type="molecule type" value="Genomic_DNA"/>
</dbReference>
<dbReference type="RefSeq" id="WP_014109547.1">
    <property type="nucleotide sequence ID" value="NC_016041.1"/>
</dbReference>
<feature type="domain" description="Toxin co-regulated pilus biosynthesis protein Q C-terminal" evidence="2">
    <location>
        <begin position="113"/>
        <end position="188"/>
    </location>
</feature>
<keyword evidence="1" id="KW-0812">Transmembrane</keyword>
<keyword evidence="1" id="KW-1133">Transmembrane helix</keyword>
<evidence type="ECO:0000259" key="2">
    <source>
        <dbReference type="Pfam" id="PF10671"/>
    </source>
</evidence>
<dbReference type="HOGENOM" id="CLU_1420390_0_0_6"/>
<dbReference type="AlphaFoldDB" id="G4QI60"/>
<name>G4QI60_GLANF</name>
<organism evidence="3 4">
    <name type="scientific">Glaciecola nitratireducens (strain JCM 12485 / KCTC 12276 / FR1064)</name>
    <dbReference type="NCBI Taxonomy" id="1085623"/>
    <lineage>
        <taxon>Bacteria</taxon>
        <taxon>Pseudomonadati</taxon>
        <taxon>Pseudomonadota</taxon>
        <taxon>Gammaproteobacteria</taxon>
        <taxon>Alteromonadales</taxon>
        <taxon>Alteromonadaceae</taxon>
        <taxon>Brumicola</taxon>
    </lineage>
</organism>
<reference evidence="3 4" key="1">
    <citation type="journal article" date="2011" name="J. Bacteriol.">
        <title>Complete genome sequence of seawater bacterium Glaciecola nitratireducens FR1064T.</title>
        <authorList>
            <person name="Bian F."/>
            <person name="Qin Q.L."/>
            <person name="Xie B.B."/>
            <person name="Shu Y.L."/>
            <person name="Zhang X.Y."/>
            <person name="Yu Y."/>
            <person name="Chen B."/>
            <person name="Chen X.L."/>
            <person name="Zhou B.C."/>
            <person name="Zhang Y.Z."/>
        </authorList>
    </citation>
    <scope>NUCLEOTIDE SEQUENCE [LARGE SCALE GENOMIC DNA]</scope>
    <source>
        <strain evidence="4">JCM 12485 / KCTC 12276 / FR1064</strain>
    </source>
</reference>
<dbReference type="KEGG" id="gni:GNIT_2577"/>
<evidence type="ECO:0000256" key="1">
    <source>
        <dbReference type="SAM" id="Phobius"/>
    </source>
</evidence>
<dbReference type="Proteomes" id="UP000009282">
    <property type="component" value="Chromosome"/>
</dbReference>
<proteinExistence type="predicted"/>
<dbReference type="STRING" id="1085623.GNIT_2577"/>
<keyword evidence="1" id="KW-0472">Membrane</keyword>
<accession>G4QI60</accession>
<evidence type="ECO:0000313" key="3">
    <source>
        <dbReference type="EMBL" id="AEP30674.1"/>
    </source>
</evidence>
<dbReference type="Pfam" id="PF10671">
    <property type="entry name" value="TcpQ"/>
    <property type="match status" value="1"/>
</dbReference>
<gene>
    <name evidence="3" type="ordered locus">GNIT_2577</name>
</gene>
<dbReference type="eggNOG" id="ENOG5030NEU">
    <property type="taxonomic scope" value="Bacteria"/>
</dbReference>